<dbReference type="AlphaFoldDB" id="K8E9L5"/>
<protein>
    <submittedName>
        <fullName evidence="1">Uncharacterized protein</fullName>
    </submittedName>
</protein>
<evidence type="ECO:0000313" key="1">
    <source>
        <dbReference type="EMBL" id="CCO08273.1"/>
    </source>
</evidence>
<dbReference type="EMBL" id="CAOS01000009">
    <property type="protein sequence ID" value="CCO08273.1"/>
    <property type="molecule type" value="Genomic_DNA"/>
</dbReference>
<gene>
    <name evidence="1" type="ORF">DESHY_20142</name>
</gene>
<organism evidence="1 2">
    <name type="scientific">Desulforamulus hydrothermalis Lam5 = DSM 18033</name>
    <dbReference type="NCBI Taxonomy" id="1121428"/>
    <lineage>
        <taxon>Bacteria</taxon>
        <taxon>Bacillati</taxon>
        <taxon>Bacillota</taxon>
        <taxon>Clostridia</taxon>
        <taxon>Eubacteriales</taxon>
        <taxon>Peptococcaceae</taxon>
        <taxon>Desulforamulus</taxon>
    </lineage>
</organism>
<dbReference type="Proteomes" id="UP000009315">
    <property type="component" value="Unassembled WGS sequence"/>
</dbReference>
<comment type="caution">
    <text evidence="1">The sequence shown here is derived from an EMBL/GenBank/DDBJ whole genome shotgun (WGS) entry which is preliminary data.</text>
</comment>
<proteinExistence type="predicted"/>
<evidence type="ECO:0000313" key="2">
    <source>
        <dbReference type="Proteomes" id="UP000009315"/>
    </source>
</evidence>
<accession>K8E9L5</accession>
<reference evidence="1 2" key="1">
    <citation type="journal article" date="2013" name="Genome Announc.">
        <title>Genome Sequence of the Sulfate-Reducing Bacterium Desulfotomaculum hydrothermale Lam5(T).</title>
        <authorList>
            <person name="Amin O."/>
            <person name="Fardeau M.L."/>
            <person name="Valette O."/>
            <person name="Hirschler-Rea A."/>
            <person name="Barbe V."/>
            <person name="Medigue C."/>
            <person name="Vacherie B."/>
            <person name="Ollivier B."/>
            <person name="Bertin P.N."/>
            <person name="Dolla A."/>
        </authorList>
    </citation>
    <scope>NUCLEOTIDE SEQUENCE [LARGE SCALE GENOMIC DNA]</scope>
    <source>
        <strain evidence="2">Lam5 / DSM 18033</strain>
    </source>
</reference>
<sequence>MGRPQMRIGLYPATIYLGMTKFQKVHPAVVFLIPNNVTLFTRE</sequence>
<name>K8E9L5_9FIRM</name>
<keyword evidence="2" id="KW-1185">Reference proteome</keyword>